<gene>
    <name evidence="1" type="ORF">MVI01_71560</name>
</gene>
<proteinExistence type="predicted"/>
<dbReference type="Proteomes" id="UP000321224">
    <property type="component" value="Unassembled WGS sequence"/>
</dbReference>
<dbReference type="EMBL" id="BJVY01000071">
    <property type="protein sequence ID" value="GEL75372.1"/>
    <property type="molecule type" value="Genomic_DNA"/>
</dbReference>
<accession>A0A511HP51</accession>
<name>A0A511HP51_9BACT</name>
<protein>
    <submittedName>
        <fullName evidence="1">Uncharacterized protein</fullName>
    </submittedName>
</protein>
<organism evidence="1 2">
    <name type="scientific">Myxococcus virescens</name>
    <dbReference type="NCBI Taxonomy" id="83456"/>
    <lineage>
        <taxon>Bacteria</taxon>
        <taxon>Pseudomonadati</taxon>
        <taxon>Myxococcota</taxon>
        <taxon>Myxococcia</taxon>
        <taxon>Myxococcales</taxon>
        <taxon>Cystobacterineae</taxon>
        <taxon>Myxococcaceae</taxon>
        <taxon>Myxococcus</taxon>
    </lineage>
</organism>
<reference evidence="1 2" key="1">
    <citation type="submission" date="2019-07" db="EMBL/GenBank/DDBJ databases">
        <title>Whole genome shotgun sequence of Myxococcus virescens NBRC 100334.</title>
        <authorList>
            <person name="Hosoyama A."/>
            <person name="Uohara A."/>
            <person name="Ohji S."/>
            <person name="Ichikawa N."/>
        </authorList>
    </citation>
    <scope>NUCLEOTIDE SEQUENCE [LARGE SCALE GENOMIC DNA]</scope>
    <source>
        <strain evidence="1 2">NBRC 100334</strain>
    </source>
</reference>
<sequence>MRLWKPGEPRKPWSPLAVKVAVDGGTEELWRNVCFECAQELPSEREREQFVREQFHAARRERSTGAHVPEVPAA</sequence>
<dbReference type="AlphaFoldDB" id="A0A511HP51"/>
<comment type="caution">
    <text evidence="1">The sequence shown here is derived from an EMBL/GenBank/DDBJ whole genome shotgun (WGS) entry which is preliminary data.</text>
</comment>
<evidence type="ECO:0000313" key="2">
    <source>
        <dbReference type="Proteomes" id="UP000321224"/>
    </source>
</evidence>
<evidence type="ECO:0000313" key="1">
    <source>
        <dbReference type="EMBL" id="GEL75372.1"/>
    </source>
</evidence>